<organism evidence="2 3">
    <name type="scientific">Mesorhizobium retamae</name>
    <dbReference type="NCBI Taxonomy" id="2912854"/>
    <lineage>
        <taxon>Bacteria</taxon>
        <taxon>Pseudomonadati</taxon>
        <taxon>Pseudomonadota</taxon>
        <taxon>Alphaproteobacteria</taxon>
        <taxon>Hyphomicrobiales</taxon>
        <taxon>Phyllobacteriaceae</taxon>
        <taxon>Mesorhizobium</taxon>
    </lineage>
</organism>
<evidence type="ECO:0000256" key="1">
    <source>
        <dbReference type="SAM" id="SignalP"/>
    </source>
</evidence>
<sequence length="115" mass="12147">MIRTISGIAMALALLAVAGCSTVTEGEYKSAQVVLKESGTTRRQITADCIADMKRESAADKANMAAFLGVSVARLPAAFCNRIVGAMADGRLSHRDIFGAQRNGNYAKLITVLRG</sequence>
<feature type="signal peptide" evidence="1">
    <location>
        <begin position="1"/>
        <end position="18"/>
    </location>
</feature>
<keyword evidence="3" id="KW-1185">Reference proteome</keyword>
<reference evidence="2 3" key="1">
    <citation type="submission" date="2022-02" db="EMBL/GenBank/DDBJ databases">
        <title>Draft genome sequence of Mezorhizobium retamae strain IRAMC:0171 isolated from Retama raetam nodules.</title>
        <authorList>
            <person name="Bengaied R."/>
            <person name="Sbissi I."/>
            <person name="Huber K."/>
            <person name="Ghodbane F."/>
            <person name="Nouioui I."/>
            <person name="Tarhouni M."/>
            <person name="Gtari M."/>
        </authorList>
    </citation>
    <scope>NUCLEOTIDE SEQUENCE [LARGE SCALE GENOMIC DNA]</scope>
    <source>
        <strain evidence="2 3">IRAMC:0171</strain>
    </source>
</reference>
<evidence type="ECO:0008006" key="4">
    <source>
        <dbReference type="Google" id="ProtNLM"/>
    </source>
</evidence>
<dbReference type="RefSeq" id="WP_239362621.1">
    <property type="nucleotide sequence ID" value="NZ_JAKREW010000003.1"/>
</dbReference>
<name>A0ABS9QAL8_9HYPH</name>
<dbReference type="EMBL" id="JAKREW010000003">
    <property type="protein sequence ID" value="MCG7504454.1"/>
    <property type="molecule type" value="Genomic_DNA"/>
</dbReference>
<dbReference type="Proteomes" id="UP001201701">
    <property type="component" value="Unassembled WGS sequence"/>
</dbReference>
<evidence type="ECO:0000313" key="3">
    <source>
        <dbReference type="Proteomes" id="UP001201701"/>
    </source>
</evidence>
<proteinExistence type="predicted"/>
<feature type="chain" id="PRO_5046545696" description="Lipoprotein" evidence="1">
    <location>
        <begin position="19"/>
        <end position="115"/>
    </location>
</feature>
<accession>A0ABS9QAL8</accession>
<evidence type="ECO:0000313" key="2">
    <source>
        <dbReference type="EMBL" id="MCG7504454.1"/>
    </source>
</evidence>
<gene>
    <name evidence="2" type="ORF">L4923_05410</name>
</gene>
<keyword evidence="1" id="KW-0732">Signal</keyword>
<dbReference type="PROSITE" id="PS51257">
    <property type="entry name" value="PROKAR_LIPOPROTEIN"/>
    <property type="match status" value="1"/>
</dbReference>
<protein>
    <recommendedName>
        <fullName evidence="4">Lipoprotein</fullName>
    </recommendedName>
</protein>
<comment type="caution">
    <text evidence="2">The sequence shown here is derived from an EMBL/GenBank/DDBJ whole genome shotgun (WGS) entry which is preliminary data.</text>
</comment>